<dbReference type="InterPro" id="IPR052196">
    <property type="entry name" value="Bact_Kbp"/>
</dbReference>
<protein>
    <submittedName>
        <fullName evidence="5">LysM domain-containing protein</fullName>
    </submittedName>
</protein>
<evidence type="ECO:0000256" key="1">
    <source>
        <dbReference type="ARBA" id="ARBA00010830"/>
    </source>
</evidence>
<sequence>MRSSSSSRTSARALRRGAVVLGGAAAVSLGVLAAPASAAAPNNWDAVAQCESSGNWAINTGNGYYGGLQFSQSTWAAFGGTEYAPRADLATKAQQIAVAERTLDTQGPGAWPTCGKGLNPSAPAAGAAPVAAAVAAAPAAGGSAYTVKAGDTLGKIAQQQGVAGGWQALFAANGQLSSPHQIAVGQVLQLP</sequence>
<dbReference type="InterPro" id="IPR010618">
    <property type="entry name" value="RPF"/>
</dbReference>
<feature type="domain" description="LysM" evidence="4">
    <location>
        <begin position="143"/>
        <end position="190"/>
    </location>
</feature>
<dbReference type="PANTHER" id="PTHR34700">
    <property type="entry name" value="POTASSIUM BINDING PROTEIN KBP"/>
    <property type="match status" value="1"/>
</dbReference>
<gene>
    <name evidence="5" type="ORF">SAMN05660350_02474</name>
</gene>
<evidence type="ECO:0000313" key="5">
    <source>
        <dbReference type="EMBL" id="SHN77050.1"/>
    </source>
</evidence>
<dbReference type="Proteomes" id="UP000184428">
    <property type="component" value="Unassembled WGS sequence"/>
</dbReference>
<dbReference type="AlphaFoldDB" id="A0A1M7U2H4"/>
<evidence type="ECO:0000256" key="2">
    <source>
        <dbReference type="ARBA" id="ARBA00022801"/>
    </source>
</evidence>
<dbReference type="InterPro" id="IPR006311">
    <property type="entry name" value="TAT_signal"/>
</dbReference>
<keyword evidence="2" id="KW-0378">Hydrolase</keyword>
<comment type="similarity">
    <text evidence="1">Belongs to the transglycosylase family. Rpf subfamily.</text>
</comment>
<dbReference type="PANTHER" id="PTHR34700:SF4">
    <property type="entry name" value="PHAGE-LIKE ELEMENT PBSX PROTEIN XKDP"/>
    <property type="match status" value="1"/>
</dbReference>
<dbReference type="Pfam" id="PF01476">
    <property type="entry name" value="LysM"/>
    <property type="match status" value="1"/>
</dbReference>
<dbReference type="CDD" id="cd13925">
    <property type="entry name" value="RPF"/>
    <property type="match status" value="1"/>
</dbReference>
<evidence type="ECO:0000313" key="6">
    <source>
        <dbReference type="Proteomes" id="UP000184428"/>
    </source>
</evidence>
<dbReference type="GO" id="GO:0016787">
    <property type="term" value="F:hydrolase activity"/>
    <property type="evidence" value="ECO:0007669"/>
    <property type="project" value="UniProtKB-KW"/>
</dbReference>
<dbReference type="CDD" id="cd00118">
    <property type="entry name" value="LysM"/>
    <property type="match status" value="1"/>
</dbReference>
<dbReference type="SUPFAM" id="SSF53955">
    <property type="entry name" value="Lysozyme-like"/>
    <property type="match status" value="1"/>
</dbReference>
<name>A0A1M7U2H4_9ACTN</name>
<evidence type="ECO:0000256" key="3">
    <source>
        <dbReference type="SAM" id="SignalP"/>
    </source>
</evidence>
<reference evidence="5 6" key="1">
    <citation type="submission" date="2016-12" db="EMBL/GenBank/DDBJ databases">
        <authorList>
            <person name="Song W.-J."/>
            <person name="Kurnit D.M."/>
        </authorList>
    </citation>
    <scope>NUCLEOTIDE SEQUENCE [LARGE SCALE GENOMIC DNA]</scope>
    <source>
        <strain evidence="5 6">DSM 43162</strain>
    </source>
</reference>
<dbReference type="InterPro" id="IPR023346">
    <property type="entry name" value="Lysozyme-like_dom_sf"/>
</dbReference>
<keyword evidence="3" id="KW-0732">Signal</keyword>
<feature type="signal peptide" evidence="3">
    <location>
        <begin position="1"/>
        <end position="33"/>
    </location>
</feature>
<dbReference type="Gene3D" id="1.10.530.10">
    <property type="match status" value="1"/>
</dbReference>
<accession>A0A1M7U2H4</accession>
<dbReference type="SMART" id="SM00257">
    <property type="entry name" value="LysM"/>
    <property type="match status" value="1"/>
</dbReference>
<dbReference type="OrthoDB" id="1404170at2"/>
<feature type="chain" id="PRO_5039346708" evidence="3">
    <location>
        <begin position="34"/>
        <end position="191"/>
    </location>
</feature>
<dbReference type="PROSITE" id="PS51782">
    <property type="entry name" value="LYSM"/>
    <property type="match status" value="1"/>
</dbReference>
<evidence type="ECO:0000259" key="4">
    <source>
        <dbReference type="PROSITE" id="PS51782"/>
    </source>
</evidence>
<dbReference type="Gene3D" id="3.10.350.10">
    <property type="entry name" value="LysM domain"/>
    <property type="match status" value="1"/>
</dbReference>
<dbReference type="Pfam" id="PF06737">
    <property type="entry name" value="Transglycosylas"/>
    <property type="match status" value="1"/>
</dbReference>
<dbReference type="InterPro" id="IPR036779">
    <property type="entry name" value="LysM_dom_sf"/>
</dbReference>
<proteinExistence type="inferred from homology"/>
<dbReference type="EMBL" id="FRDM01000011">
    <property type="protein sequence ID" value="SHN77050.1"/>
    <property type="molecule type" value="Genomic_DNA"/>
</dbReference>
<dbReference type="RefSeq" id="WP_072918354.1">
    <property type="nucleotide sequence ID" value="NZ_FRDM01000011.1"/>
</dbReference>
<dbReference type="InterPro" id="IPR018392">
    <property type="entry name" value="LysM"/>
</dbReference>
<dbReference type="PROSITE" id="PS51318">
    <property type="entry name" value="TAT"/>
    <property type="match status" value="1"/>
</dbReference>
<dbReference type="SUPFAM" id="SSF54106">
    <property type="entry name" value="LysM domain"/>
    <property type="match status" value="1"/>
</dbReference>
<organism evidence="5 6">
    <name type="scientific">Geodermatophilus obscurus</name>
    <dbReference type="NCBI Taxonomy" id="1861"/>
    <lineage>
        <taxon>Bacteria</taxon>
        <taxon>Bacillati</taxon>
        <taxon>Actinomycetota</taxon>
        <taxon>Actinomycetes</taxon>
        <taxon>Geodermatophilales</taxon>
        <taxon>Geodermatophilaceae</taxon>
        <taxon>Geodermatophilus</taxon>
    </lineage>
</organism>